<protein>
    <submittedName>
        <fullName evidence="2">Beta-lactamase class A</fullName>
    </submittedName>
</protein>
<dbReference type="GeneID" id="83458733"/>
<reference evidence="2 3" key="1">
    <citation type="submission" date="2022-03" db="EMBL/GenBank/DDBJ databases">
        <title>Complete genome sequence of Enterococcus innesii DB-1.</title>
        <authorList>
            <person name="Fukuda D."/>
            <person name="Nolasco-Hipolito C."/>
        </authorList>
    </citation>
    <scope>NUCLEOTIDE SEQUENCE [LARGE SCALE GENOMIC DNA]</scope>
    <source>
        <strain evidence="2 3">DB-1</strain>
    </source>
</reference>
<dbReference type="Gene3D" id="3.40.710.10">
    <property type="entry name" value="DD-peptidase/beta-lactamase superfamily"/>
    <property type="match status" value="1"/>
</dbReference>
<proteinExistence type="predicted"/>
<sequence length="254" mass="28595">MTKDDVYLEINHILKKYQATLEMGLWIGTPTKCLVDYQSHKSFPAASISKLVLYAYYLEQIIEKKINPQQVICVSPVDLTGGAGVLRLFPQKKSWAISELLTAMIAVSDNTATNVLLDLAGLPTLQAWIQEPEIQFERYMMRPIKDKENRLTPSAAAKLLLRCVKQEEAALGFSALNQQQFQEGIPGTFAETTHPACRIFNKTGRLDRIEHDVAYLQANETTIIIAAFSYDKTGSGQGISWLREIGQTVYQQYF</sequence>
<dbReference type="InterPro" id="IPR045155">
    <property type="entry name" value="Beta-lactam_cat"/>
</dbReference>
<dbReference type="PANTHER" id="PTHR35333:SF3">
    <property type="entry name" value="BETA-LACTAMASE-TYPE TRANSPEPTIDASE FOLD CONTAINING PROTEIN"/>
    <property type="match status" value="1"/>
</dbReference>
<keyword evidence="3" id="KW-1185">Reference proteome</keyword>
<gene>
    <name evidence="2" type="ORF">ENLAB_27280</name>
</gene>
<evidence type="ECO:0000313" key="2">
    <source>
        <dbReference type="EMBL" id="BDG69164.1"/>
    </source>
</evidence>
<dbReference type="SUPFAM" id="SSF56601">
    <property type="entry name" value="beta-lactamase/transpeptidase-like"/>
    <property type="match status" value="1"/>
</dbReference>
<dbReference type="EMBL" id="AP025635">
    <property type="protein sequence ID" value="BDG69164.1"/>
    <property type="molecule type" value="Genomic_DNA"/>
</dbReference>
<dbReference type="InterPro" id="IPR000871">
    <property type="entry name" value="Beta-lactam_class-A"/>
</dbReference>
<dbReference type="InterPro" id="IPR012338">
    <property type="entry name" value="Beta-lactam/transpept-like"/>
</dbReference>
<dbReference type="Pfam" id="PF13354">
    <property type="entry name" value="Beta-lactamase2"/>
    <property type="match status" value="1"/>
</dbReference>
<dbReference type="Proteomes" id="UP000831692">
    <property type="component" value="Chromosome"/>
</dbReference>
<accession>A0ABN6NWA1</accession>
<feature type="domain" description="Beta-lactamase class A catalytic" evidence="1">
    <location>
        <begin position="34"/>
        <end position="228"/>
    </location>
</feature>
<evidence type="ECO:0000259" key="1">
    <source>
        <dbReference type="Pfam" id="PF13354"/>
    </source>
</evidence>
<organism evidence="2 3">
    <name type="scientific">Enterococcus innesii</name>
    <dbReference type="NCBI Taxonomy" id="2839759"/>
    <lineage>
        <taxon>Bacteria</taxon>
        <taxon>Bacillati</taxon>
        <taxon>Bacillota</taxon>
        <taxon>Bacilli</taxon>
        <taxon>Lactobacillales</taxon>
        <taxon>Enterococcaceae</taxon>
        <taxon>Enterococcus</taxon>
    </lineage>
</organism>
<evidence type="ECO:0000313" key="3">
    <source>
        <dbReference type="Proteomes" id="UP000831692"/>
    </source>
</evidence>
<dbReference type="PANTHER" id="PTHR35333">
    <property type="entry name" value="BETA-LACTAMASE"/>
    <property type="match status" value="1"/>
</dbReference>
<dbReference type="RefSeq" id="WP_244351626.1">
    <property type="nucleotide sequence ID" value="NZ_AP025635.1"/>
</dbReference>
<name>A0ABN6NWA1_9ENTE</name>